<feature type="compositionally biased region" description="Basic residues" evidence="1">
    <location>
        <begin position="481"/>
        <end position="491"/>
    </location>
</feature>
<dbReference type="GO" id="GO:0016887">
    <property type="term" value="F:ATP hydrolysis activity"/>
    <property type="evidence" value="ECO:0007669"/>
    <property type="project" value="InterPro"/>
</dbReference>
<dbReference type="GO" id="GO:0061860">
    <property type="term" value="F:DNA clamp unloader activity"/>
    <property type="evidence" value="ECO:0007669"/>
    <property type="project" value="TreeGrafter"/>
</dbReference>
<feature type="compositionally biased region" description="Polar residues" evidence="1">
    <location>
        <begin position="432"/>
        <end position="443"/>
    </location>
</feature>
<feature type="region of interest" description="Disordered" evidence="1">
    <location>
        <begin position="83"/>
        <end position="124"/>
    </location>
</feature>
<dbReference type="InterPro" id="IPR003959">
    <property type="entry name" value="ATPase_AAA_core"/>
</dbReference>
<feature type="domain" description="AAA+ ATPase" evidence="2">
    <location>
        <begin position="1087"/>
        <end position="1328"/>
    </location>
</feature>
<dbReference type="InterPro" id="IPR003593">
    <property type="entry name" value="AAA+_ATPase"/>
</dbReference>
<dbReference type="SUPFAM" id="SSF52540">
    <property type="entry name" value="P-loop containing nucleoside triphosphate hydrolases"/>
    <property type="match status" value="1"/>
</dbReference>
<feature type="region of interest" description="Disordered" evidence="1">
    <location>
        <begin position="649"/>
        <end position="672"/>
    </location>
</feature>
<organism evidence="3 4">
    <name type="scientific">Triplophysa tibetana</name>
    <dbReference type="NCBI Taxonomy" id="1572043"/>
    <lineage>
        <taxon>Eukaryota</taxon>
        <taxon>Metazoa</taxon>
        <taxon>Chordata</taxon>
        <taxon>Craniata</taxon>
        <taxon>Vertebrata</taxon>
        <taxon>Euteleostomi</taxon>
        <taxon>Actinopterygii</taxon>
        <taxon>Neopterygii</taxon>
        <taxon>Teleostei</taxon>
        <taxon>Ostariophysi</taxon>
        <taxon>Cypriniformes</taxon>
        <taxon>Nemacheilidae</taxon>
        <taxon>Triplophysa</taxon>
    </lineage>
</organism>
<dbReference type="PANTHER" id="PTHR23389">
    <property type="entry name" value="CHROMOSOME TRANSMISSION FIDELITY FACTOR 18"/>
    <property type="match status" value="1"/>
</dbReference>
<feature type="region of interest" description="Disordered" evidence="1">
    <location>
        <begin position="1544"/>
        <end position="1575"/>
    </location>
</feature>
<feature type="region of interest" description="Disordered" evidence="1">
    <location>
        <begin position="139"/>
        <end position="218"/>
    </location>
</feature>
<dbReference type="GO" id="GO:0005634">
    <property type="term" value="C:nucleus"/>
    <property type="evidence" value="ECO:0007669"/>
    <property type="project" value="TreeGrafter"/>
</dbReference>
<reference evidence="3 4" key="1">
    <citation type="journal article" date="2019" name="Mol. Ecol. Resour.">
        <title>Chromosome-level genome assembly of Triplophysa tibetana, a fish adapted to the harsh high-altitude environment of the Tibetan Plateau.</title>
        <authorList>
            <person name="Yang X."/>
            <person name="Liu H."/>
            <person name="Ma Z."/>
            <person name="Zou Y."/>
            <person name="Zou M."/>
            <person name="Mao Y."/>
            <person name="Li X."/>
            <person name="Wang H."/>
            <person name="Chen T."/>
            <person name="Wang W."/>
            <person name="Yang R."/>
        </authorList>
    </citation>
    <scope>NUCLEOTIDE SEQUENCE [LARGE SCALE GENOMIC DNA]</scope>
    <source>
        <strain evidence="3">TTIB1903HZAU</strain>
        <tissue evidence="3">Muscle</tissue>
    </source>
</reference>
<feature type="region of interest" description="Disordered" evidence="1">
    <location>
        <begin position="421"/>
        <end position="582"/>
    </location>
</feature>
<keyword evidence="4" id="KW-1185">Reference proteome</keyword>
<feature type="compositionally biased region" description="Polar residues" evidence="1">
    <location>
        <begin position="1486"/>
        <end position="1498"/>
    </location>
</feature>
<feature type="compositionally biased region" description="Basic residues" evidence="1">
    <location>
        <begin position="973"/>
        <end position="984"/>
    </location>
</feature>
<evidence type="ECO:0000256" key="1">
    <source>
        <dbReference type="SAM" id="MobiDB-lite"/>
    </source>
</evidence>
<feature type="compositionally biased region" description="Low complexity" evidence="1">
    <location>
        <begin position="953"/>
        <end position="962"/>
    </location>
</feature>
<evidence type="ECO:0000313" key="3">
    <source>
        <dbReference type="EMBL" id="KAA0705810.1"/>
    </source>
</evidence>
<proteinExistence type="predicted"/>
<dbReference type="GO" id="GO:0005524">
    <property type="term" value="F:ATP binding"/>
    <property type="evidence" value="ECO:0007669"/>
    <property type="project" value="InterPro"/>
</dbReference>
<name>A0A5A9N7V3_9TELE</name>
<feature type="compositionally biased region" description="Basic and acidic residues" evidence="1">
    <location>
        <begin position="448"/>
        <end position="458"/>
    </location>
</feature>
<dbReference type="PANTHER" id="PTHR23389:SF21">
    <property type="entry name" value="ATPASE FAMILY AAA DOMAIN-CONTAINING PROTEIN 5"/>
    <property type="match status" value="1"/>
</dbReference>
<feature type="compositionally biased region" description="Basic and acidic residues" evidence="1">
    <location>
        <begin position="492"/>
        <end position="542"/>
    </location>
</feature>
<feature type="compositionally biased region" description="Basic residues" evidence="1">
    <location>
        <begin position="96"/>
        <end position="109"/>
    </location>
</feature>
<feature type="compositionally biased region" description="Low complexity" evidence="1">
    <location>
        <begin position="1171"/>
        <end position="1185"/>
    </location>
</feature>
<feature type="compositionally biased region" description="Basic and acidic residues" evidence="1">
    <location>
        <begin position="153"/>
        <end position="165"/>
    </location>
</feature>
<feature type="compositionally biased region" description="Basic and acidic residues" evidence="1">
    <location>
        <begin position="194"/>
        <end position="211"/>
    </location>
</feature>
<comment type="caution">
    <text evidence="3">The sequence shown here is derived from an EMBL/GenBank/DDBJ whole genome shotgun (WGS) entry which is preliminary data.</text>
</comment>
<feature type="region of interest" description="Disordered" evidence="1">
    <location>
        <begin position="1482"/>
        <end position="1530"/>
    </location>
</feature>
<accession>A0A5A9N7V3</accession>
<dbReference type="GO" id="GO:0003677">
    <property type="term" value="F:DNA binding"/>
    <property type="evidence" value="ECO:0007669"/>
    <property type="project" value="TreeGrafter"/>
</dbReference>
<feature type="region of interest" description="Disordered" evidence="1">
    <location>
        <begin position="1165"/>
        <end position="1202"/>
    </location>
</feature>
<evidence type="ECO:0000259" key="2">
    <source>
        <dbReference type="SMART" id="SM00382"/>
    </source>
</evidence>
<dbReference type="Gene3D" id="3.40.50.300">
    <property type="entry name" value="P-loop containing nucleotide triphosphate hydrolases"/>
    <property type="match status" value="2"/>
</dbReference>
<dbReference type="InterPro" id="IPR027417">
    <property type="entry name" value="P-loop_NTPase"/>
</dbReference>
<dbReference type="EMBL" id="SOYY01000021">
    <property type="protein sequence ID" value="KAA0705810.1"/>
    <property type="molecule type" value="Genomic_DNA"/>
</dbReference>
<feature type="compositionally biased region" description="Polar residues" evidence="1">
    <location>
        <begin position="570"/>
        <end position="580"/>
    </location>
</feature>
<protein>
    <submittedName>
        <fullName evidence="3">ATPase family AAA domain-containing protein 5</fullName>
    </submittedName>
</protein>
<feature type="region of interest" description="Disordered" evidence="1">
    <location>
        <begin position="899"/>
        <end position="1011"/>
    </location>
</feature>
<dbReference type="Pfam" id="PF00004">
    <property type="entry name" value="AAA"/>
    <property type="match status" value="1"/>
</dbReference>
<evidence type="ECO:0000313" key="4">
    <source>
        <dbReference type="Proteomes" id="UP000324632"/>
    </source>
</evidence>
<feature type="compositionally biased region" description="Polar residues" evidence="1">
    <location>
        <begin position="543"/>
        <end position="555"/>
    </location>
</feature>
<sequence length="1806" mass="200707">MAGTVAMAAVMEDFESQPCKELRKEGEAPPVKTITSYFAPKPVEKPFSPPRTNNIMDYFKKTSPAQEIKSCSQVAKENSLQPLEQVGGHGIPGKPLRSKGLKRTRRTKEIKKSKDEDENVAATDAVILIDDLKDSAIKESTKGCDGSALQDATGHDDSSGKESGIRKIPAKTDPNATKDSGESFEQKYLSNQNRKKDCGNHAPEALKEEKGKNKKSCLRRNRKAKSGCEEAMNCTGSVQDSDQPICDAKPEGCMDNTSTQSTSTVTISFKDFVFNVSQNLDEGNAVSSSDCIVPEVSAIINLCNDKITEEQEEVVPPQVSPRTLTVQAEVHSISPKHELVKVADDLKVASIFSRKRKSQAKEENTFAILSPEVKQDVVPDRKKKSNVVLLEEDLVLDVLESSPNPKSTEAERKHFLNAFKQPSLDGFKSKPNKGQSKQNQAQETVPEAVEKEQEDTSLKNKPVGSSEPNEEQKSFSVITNKRVRTAGKKRPGKMDKEAQVETDKPKELIKEIEDEKESSPADDEINKQTVRELRRSTRDLPHKQSTAELSTNSTSRKGRQTSKVKDDVTHTPSLVSTPKVQSRKKGIYRAEMLCPPDMKGSPIRMVITRVFPSSATKAGDFEISSPLSSRELNAYNKRKQAKKLVEKAKALKQSKKDTNKKETLRRSTRSKESSVIYCENEDSVVFLDESKSTPVTTEQIGKRQKLRSLNEVLGKGGKLAPLFVEKKAQRLSAVISIFDDSSQDASENSQDDEQFKAKREFLKSGLPESFKKQIAKTTASREAYSQASASFQTAVHVQQRAADCSIWNLQWPTNPFLMCLMESYDLPSIPLMSVERSLGYTTVPAKKTFDQRVSCCWKEMPESVKQQLLEEIKFFNPPFPHQRLFMRFVKRREDYKLQASAPDPVGQAKPFYPSESSDGIGRKRKRVEEVEGTGKVVKKTKSSHTDEEHIVIDSPDSSASRSSPDEIEPLPSRRSRRGRLQRQKQNKEAKPAKVTSPVKNQSVSPGAVGTEDTVKEDVLWTEKYQPQHSCDVIGNIESVRKLHSWLKEWKLRADREEKRKQQEKHQDVDANESWLMGEGLEEMEELLCNTLLITGPTGVGKTAAVYACAQELGFKVFEVNSSSQRSGRQILSQLKEATQSHQVDIQGVNSQKPSYFSCYSSTSINTKPGASPRKVNSPRRVVSSPRKPPQSPRSNPLRRGGLAPTSLASFFKAGATPAGKEANNQDKKALTGLKTCPKKETVKKGTEGSCATPASTKISAEDQGKRAATSLILFEEVDIIFDDDTGFLAAIKTFNATTKRPVILTTSDLTFGATFDGFFEEIHFKAPSVADVSSYLQLLCLAENMRTDVRDVSSLLDWNRCDIRQSLLHLQFWACSGGGKQVQKPLPTSDVICNVQNEIQQSVKSEDQCGDGLPPCHSACTESFLGIQSFETENIEELLLKNESSVLENMKCWDLLSVVHRRGVNLLYSNMESLLPLPTHPLLPSTIRSQPAPNTQPQPEHLPQTARPDVLEEPSEDCSPLKVSSRMKGRKKLAVGNKDVFHSDSDSDDFLSLPKPSRASVQNTKKKQADESLPHMSEGVPVKQKRTVLSEAERKKSLPVLQCLDSLAEYMDHISFLDSSLHCQPLQTEGSCRPQDFCWTGAEVKSGMTDDVRLECGSQVNGVSGEEIHAVLGHLSFRQCRAAVSKSWDKAQKLEEDIRREAEVELSLPVAPHSQSFSLSQTTPCEARVMERRSEVMRSVLSSRSAGVLGNQTAVSLDYMPSLRAICRSERLKEQGKIKRRFLHYLDSIHFTLPKSTVECLASDFP</sequence>
<dbReference type="SMART" id="SM00382">
    <property type="entry name" value="AAA"/>
    <property type="match status" value="1"/>
</dbReference>
<gene>
    <name evidence="3" type="ORF">E1301_Tti004572</name>
</gene>
<dbReference type="Proteomes" id="UP000324632">
    <property type="component" value="Chromosome 21"/>
</dbReference>